<comment type="caution">
    <text evidence="12">The sequence shown here is derived from an EMBL/GenBank/DDBJ whole genome shotgun (WGS) entry which is preliminary data.</text>
</comment>
<dbReference type="GO" id="GO:0045039">
    <property type="term" value="P:protein insertion into mitochondrial inner membrane"/>
    <property type="evidence" value="ECO:0007669"/>
    <property type="project" value="UniProtKB-ARBA"/>
</dbReference>
<keyword evidence="5" id="KW-0862">Zinc</keyword>
<organism evidence="12 13">
    <name type="scientific">Drosophila navojoa</name>
    <name type="common">Fruit fly</name>
    <dbReference type="NCBI Taxonomy" id="7232"/>
    <lineage>
        <taxon>Eukaryota</taxon>
        <taxon>Metazoa</taxon>
        <taxon>Ecdysozoa</taxon>
        <taxon>Arthropoda</taxon>
        <taxon>Hexapoda</taxon>
        <taxon>Insecta</taxon>
        <taxon>Pterygota</taxon>
        <taxon>Neoptera</taxon>
        <taxon>Endopterygota</taxon>
        <taxon>Diptera</taxon>
        <taxon>Brachycera</taxon>
        <taxon>Muscomorpha</taxon>
        <taxon>Ephydroidea</taxon>
        <taxon>Drosophilidae</taxon>
        <taxon>Drosophila</taxon>
    </lineage>
</organism>
<dbReference type="STRING" id="7232.A0A484B076"/>
<evidence type="ECO:0000256" key="1">
    <source>
        <dbReference type="ARBA" id="ARBA00004173"/>
    </source>
</evidence>
<comment type="similarity">
    <text evidence="2">Belongs to the small Tim family.</text>
</comment>
<protein>
    <recommendedName>
        <fullName evidence="11">Tim10-like domain-containing protein</fullName>
    </recommendedName>
</protein>
<evidence type="ECO:0000256" key="5">
    <source>
        <dbReference type="ARBA" id="ARBA00022833"/>
    </source>
</evidence>
<proteinExistence type="inferred from homology"/>
<evidence type="ECO:0000313" key="13">
    <source>
        <dbReference type="Proteomes" id="UP000295192"/>
    </source>
</evidence>
<dbReference type="GO" id="GO:0042719">
    <property type="term" value="C:mitochondrial intermembrane space chaperone complex"/>
    <property type="evidence" value="ECO:0007669"/>
    <property type="project" value="UniProtKB-ARBA"/>
</dbReference>
<dbReference type="Proteomes" id="UP000295192">
    <property type="component" value="Unassembled WGS sequence"/>
</dbReference>
<evidence type="ECO:0000313" key="12">
    <source>
        <dbReference type="EMBL" id="TDG42044.1"/>
    </source>
</evidence>
<keyword evidence="6" id="KW-0653">Protein transport</keyword>
<dbReference type="AlphaFoldDB" id="A0A484B076"/>
<sequence>MTRLTIAEAELTTGRRRYAQYEIQSGSRHAVLGMYFAYYTENSLQTKILTQNNTHIFGCTEKYKEILLNSSRESPRKRVDTDNGRTEECECDVRGMEHNEPQNCAETLRSMRQQIALANAQQMLGKITVNCFRKCIDRPGTSLARAEERCLVQCMDRFMDSLKVVSITYSRRLMRETK</sequence>
<keyword evidence="9" id="KW-1015">Disulfide bond</keyword>
<evidence type="ECO:0000259" key="11">
    <source>
        <dbReference type="Pfam" id="PF02953"/>
    </source>
</evidence>
<evidence type="ECO:0000256" key="3">
    <source>
        <dbReference type="ARBA" id="ARBA00022448"/>
    </source>
</evidence>
<dbReference type="FunFam" id="1.10.287.810:FF:000001">
    <property type="entry name" value="mitochondrial import inner membrane translocase subunit TIM13"/>
    <property type="match status" value="1"/>
</dbReference>
<accession>A0A484B076</accession>
<evidence type="ECO:0000256" key="7">
    <source>
        <dbReference type="ARBA" id="ARBA00023010"/>
    </source>
</evidence>
<dbReference type="SUPFAM" id="SSF144122">
    <property type="entry name" value="Tim10-like"/>
    <property type="match status" value="1"/>
</dbReference>
<dbReference type="InterPro" id="IPR004217">
    <property type="entry name" value="Tim10-like"/>
</dbReference>
<evidence type="ECO:0000256" key="2">
    <source>
        <dbReference type="ARBA" id="ARBA00006720"/>
    </source>
</evidence>
<evidence type="ECO:0000256" key="8">
    <source>
        <dbReference type="ARBA" id="ARBA00023128"/>
    </source>
</evidence>
<dbReference type="EMBL" id="LSRL02000272">
    <property type="protein sequence ID" value="TDG42044.1"/>
    <property type="molecule type" value="Genomic_DNA"/>
</dbReference>
<feature type="domain" description="Tim10-like" evidence="11">
    <location>
        <begin position="110"/>
        <end position="169"/>
    </location>
</feature>
<keyword evidence="8" id="KW-0496">Mitochondrion</keyword>
<keyword evidence="4" id="KW-0479">Metal-binding</keyword>
<evidence type="ECO:0000256" key="10">
    <source>
        <dbReference type="ARBA" id="ARBA00023186"/>
    </source>
</evidence>
<evidence type="ECO:0000256" key="4">
    <source>
        <dbReference type="ARBA" id="ARBA00022723"/>
    </source>
</evidence>
<dbReference type="GO" id="GO:0015031">
    <property type="term" value="P:protein transport"/>
    <property type="evidence" value="ECO:0007669"/>
    <property type="project" value="UniProtKB-KW"/>
</dbReference>
<reference evidence="12 13" key="1">
    <citation type="journal article" date="2019" name="J. Hered.">
        <title>An Improved Genome Assembly for Drosophila navojoa, the Basal Species in the mojavensis Cluster.</title>
        <authorList>
            <person name="Vanderlinde T."/>
            <person name="Dupim E.G."/>
            <person name="Nazario-Yepiz N.O."/>
            <person name="Carvalho A.B."/>
        </authorList>
    </citation>
    <scope>NUCLEOTIDE SEQUENCE [LARGE SCALE GENOMIC DNA]</scope>
    <source>
        <strain evidence="12">Navoj_Jal97</strain>
        <tissue evidence="12">Whole organism</tissue>
    </source>
</reference>
<keyword evidence="7" id="KW-0811">Translocation</keyword>
<dbReference type="InterPro" id="IPR035427">
    <property type="entry name" value="Tim10-like_dom_sf"/>
</dbReference>
<dbReference type="GO" id="GO:0046872">
    <property type="term" value="F:metal ion binding"/>
    <property type="evidence" value="ECO:0007669"/>
    <property type="project" value="UniProtKB-KW"/>
</dbReference>
<evidence type="ECO:0000256" key="9">
    <source>
        <dbReference type="ARBA" id="ARBA00023157"/>
    </source>
</evidence>
<gene>
    <name evidence="12" type="ORF">AWZ03_011528</name>
</gene>
<comment type="subcellular location">
    <subcellularLocation>
        <location evidence="1">Mitochondrion</location>
    </subcellularLocation>
</comment>
<dbReference type="Pfam" id="PF02953">
    <property type="entry name" value="zf-Tim10_DDP"/>
    <property type="match status" value="1"/>
</dbReference>
<keyword evidence="10" id="KW-0143">Chaperone</keyword>
<evidence type="ECO:0000256" key="6">
    <source>
        <dbReference type="ARBA" id="ARBA00022927"/>
    </source>
</evidence>
<dbReference type="OrthoDB" id="344165at2759"/>
<keyword evidence="13" id="KW-1185">Reference proteome</keyword>
<keyword evidence="3" id="KW-0813">Transport</keyword>
<name>A0A484B076_DRONA</name>
<dbReference type="Gene3D" id="1.10.287.810">
    <property type="entry name" value="Mitochondrial import inner membrane translocase subunit tim13 like domains"/>
    <property type="match status" value="1"/>
</dbReference>